<dbReference type="EMBL" id="VWMK01000012">
    <property type="protein sequence ID" value="KAA3763848.1"/>
    <property type="molecule type" value="Genomic_DNA"/>
</dbReference>
<comment type="caution">
    <text evidence="2">The sequence shown here is derived from an EMBL/GenBank/DDBJ whole genome shotgun (WGS) entry which is preliminary data.</text>
</comment>
<keyword evidence="1" id="KW-0732">Signal</keyword>
<evidence type="ECO:0000313" key="3">
    <source>
        <dbReference type="Proteomes" id="UP000422221"/>
    </source>
</evidence>
<evidence type="ECO:0000256" key="1">
    <source>
        <dbReference type="SAM" id="SignalP"/>
    </source>
</evidence>
<gene>
    <name evidence="2" type="ORF">F3F73_12575</name>
</gene>
<proteinExistence type="predicted"/>
<feature type="signal peptide" evidence="1">
    <location>
        <begin position="1"/>
        <end position="21"/>
    </location>
</feature>
<evidence type="ECO:0000313" key="2">
    <source>
        <dbReference type="EMBL" id="KAA3763848.1"/>
    </source>
</evidence>
<dbReference type="Proteomes" id="UP000422221">
    <property type="component" value="Unassembled WGS sequence"/>
</dbReference>
<dbReference type="RefSeq" id="WP_044093659.1">
    <property type="nucleotide sequence ID" value="NZ_CAXSTI010000015.1"/>
</dbReference>
<sequence>MKILNILSILYLLLWSMTSCKQDTKSLEIPNLCKIKISTYNDFENFDLFGVTMSTSSGTSILYDGEYKKLGNACQLRNTDFESGEKEINFLFFDKSKNELEIVTFGIDIIAREEERKILKIRIQGYNNGNQIIDTMFTFHSIYNDELPPTGSILDINTYQINLIN</sequence>
<evidence type="ECO:0008006" key="4">
    <source>
        <dbReference type="Google" id="ProtNLM"/>
    </source>
</evidence>
<organism evidence="2 3">
    <name type="scientific">Bacteroides salyersiae</name>
    <dbReference type="NCBI Taxonomy" id="291644"/>
    <lineage>
        <taxon>Bacteria</taxon>
        <taxon>Pseudomonadati</taxon>
        <taxon>Bacteroidota</taxon>
        <taxon>Bacteroidia</taxon>
        <taxon>Bacteroidales</taxon>
        <taxon>Bacteroidaceae</taxon>
        <taxon>Bacteroides</taxon>
    </lineage>
</organism>
<dbReference type="GeneID" id="93115083"/>
<reference evidence="2 3" key="1">
    <citation type="journal article" date="2019" name="Nat. Med.">
        <title>A library of human gut bacterial isolates paired with longitudinal multiomics data enables mechanistic microbiome research.</title>
        <authorList>
            <person name="Poyet M."/>
            <person name="Groussin M."/>
            <person name="Gibbons S.M."/>
            <person name="Avila-Pacheco J."/>
            <person name="Jiang X."/>
            <person name="Kearney S.M."/>
            <person name="Perrotta A.R."/>
            <person name="Berdy B."/>
            <person name="Zhao S."/>
            <person name="Lieberman T.D."/>
            <person name="Swanson P.K."/>
            <person name="Smith M."/>
            <person name="Roesemann S."/>
            <person name="Alexander J.E."/>
            <person name="Rich S.A."/>
            <person name="Livny J."/>
            <person name="Vlamakis H."/>
            <person name="Clish C."/>
            <person name="Bullock K."/>
            <person name="Deik A."/>
            <person name="Scott J."/>
            <person name="Pierce K.A."/>
            <person name="Xavier R.J."/>
            <person name="Alm E.J."/>
        </authorList>
    </citation>
    <scope>NUCLEOTIDE SEQUENCE [LARGE SCALE GENOMIC DNA]</scope>
    <source>
        <strain evidence="2 3">BIOML-A10</strain>
    </source>
</reference>
<protein>
    <recommendedName>
        <fullName evidence="4">Lipoprotein</fullName>
    </recommendedName>
</protein>
<accession>A0A7J4XHR5</accession>
<dbReference type="AlphaFoldDB" id="A0A7J4XHR5"/>
<dbReference type="PROSITE" id="PS51257">
    <property type="entry name" value="PROKAR_LIPOPROTEIN"/>
    <property type="match status" value="1"/>
</dbReference>
<name>A0A7J4XHR5_9BACE</name>
<feature type="chain" id="PRO_5029903517" description="Lipoprotein" evidence="1">
    <location>
        <begin position="22"/>
        <end position="165"/>
    </location>
</feature>